<keyword evidence="3" id="KW-0813">Transport</keyword>
<evidence type="ECO:0000256" key="5">
    <source>
        <dbReference type="ARBA" id="ARBA00022692"/>
    </source>
</evidence>
<feature type="chain" id="PRO_5015451600" description="TolC family protein" evidence="8">
    <location>
        <begin position="21"/>
        <end position="441"/>
    </location>
</feature>
<dbReference type="Pfam" id="PF02321">
    <property type="entry name" value="OEP"/>
    <property type="match status" value="2"/>
</dbReference>
<dbReference type="GO" id="GO:0009279">
    <property type="term" value="C:cell outer membrane"/>
    <property type="evidence" value="ECO:0007669"/>
    <property type="project" value="UniProtKB-SubCell"/>
</dbReference>
<evidence type="ECO:0000256" key="4">
    <source>
        <dbReference type="ARBA" id="ARBA00022452"/>
    </source>
</evidence>
<dbReference type="GO" id="GO:1990281">
    <property type="term" value="C:efflux pump complex"/>
    <property type="evidence" value="ECO:0007669"/>
    <property type="project" value="TreeGrafter"/>
</dbReference>
<dbReference type="GO" id="GO:0015562">
    <property type="term" value="F:efflux transmembrane transporter activity"/>
    <property type="evidence" value="ECO:0007669"/>
    <property type="project" value="InterPro"/>
</dbReference>
<keyword evidence="6" id="KW-0472">Membrane</keyword>
<dbReference type="Gene3D" id="1.20.1600.10">
    <property type="entry name" value="Outer membrane efflux proteins (OEP)"/>
    <property type="match status" value="1"/>
</dbReference>
<dbReference type="Proteomes" id="UP000240357">
    <property type="component" value="Unassembled WGS sequence"/>
</dbReference>
<comment type="subcellular location">
    <subcellularLocation>
        <location evidence="1">Cell outer membrane</location>
    </subcellularLocation>
</comment>
<protein>
    <recommendedName>
        <fullName evidence="11">TolC family protein</fullName>
    </recommendedName>
</protein>
<dbReference type="PANTHER" id="PTHR30026:SF20">
    <property type="entry name" value="OUTER MEMBRANE PROTEIN TOLC"/>
    <property type="match status" value="1"/>
</dbReference>
<dbReference type="GO" id="GO:0015288">
    <property type="term" value="F:porin activity"/>
    <property type="evidence" value="ECO:0007669"/>
    <property type="project" value="TreeGrafter"/>
</dbReference>
<comment type="caution">
    <text evidence="9">The sequence shown here is derived from an EMBL/GenBank/DDBJ whole genome shotgun (WGS) entry which is preliminary data.</text>
</comment>
<evidence type="ECO:0000256" key="7">
    <source>
        <dbReference type="ARBA" id="ARBA00023237"/>
    </source>
</evidence>
<proteinExistence type="inferred from homology"/>
<dbReference type="InterPro" id="IPR051906">
    <property type="entry name" value="TolC-like"/>
</dbReference>
<dbReference type="RefSeq" id="WP_106932397.1">
    <property type="nucleotide sequence ID" value="NZ_PYFT01000001.1"/>
</dbReference>
<evidence type="ECO:0000256" key="1">
    <source>
        <dbReference type="ARBA" id="ARBA00004442"/>
    </source>
</evidence>
<comment type="similarity">
    <text evidence="2">Belongs to the outer membrane factor (OMF) (TC 1.B.17) family.</text>
</comment>
<dbReference type="PANTHER" id="PTHR30026">
    <property type="entry name" value="OUTER MEMBRANE PROTEIN TOLC"/>
    <property type="match status" value="1"/>
</dbReference>
<evidence type="ECO:0000256" key="6">
    <source>
        <dbReference type="ARBA" id="ARBA00023136"/>
    </source>
</evidence>
<keyword evidence="5" id="KW-0812">Transmembrane</keyword>
<keyword evidence="4" id="KW-1134">Transmembrane beta strand</keyword>
<evidence type="ECO:0000256" key="2">
    <source>
        <dbReference type="ARBA" id="ARBA00007613"/>
    </source>
</evidence>
<dbReference type="EMBL" id="PYFT01000001">
    <property type="protein sequence ID" value="PSR56219.1"/>
    <property type="molecule type" value="Genomic_DNA"/>
</dbReference>
<name>A0A2T2YL50_9BACT</name>
<evidence type="ECO:0000256" key="8">
    <source>
        <dbReference type="SAM" id="SignalP"/>
    </source>
</evidence>
<dbReference type="InterPro" id="IPR003423">
    <property type="entry name" value="OMP_efflux"/>
</dbReference>
<accession>A0A2T2YL50</accession>
<gene>
    <name evidence="9" type="ORF">AHMF7605_23295</name>
</gene>
<keyword evidence="8" id="KW-0732">Signal</keyword>
<evidence type="ECO:0000313" key="9">
    <source>
        <dbReference type="EMBL" id="PSR56219.1"/>
    </source>
</evidence>
<organism evidence="9 10">
    <name type="scientific">Adhaeribacter arboris</name>
    <dbReference type="NCBI Taxonomy" id="2072846"/>
    <lineage>
        <taxon>Bacteria</taxon>
        <taxon>Pseudomonadati</taxon>
        <taxon>Bacteroidota</taxon>
        <taxon>Cytophagia</taxon>
        <taxon>Cytophagales</taxon>
        <taxon>Hymenobacteraceae</taxon>
        <taxon>Adhaeribacter</taxon>
    </lineage>
</organism>
<feature type="signal peptide" evidence="8">
    <location>
        <begin position="1"/>
        <end position="20"/>
    </location>
</feature>
<keyword evidence="10" id="KW-1185">Reference proteome</keyword>
<dbReference type="SUPFAM" id="SSF56954">
    <property type="entry name" value="Outer membrane efflux proteins (OEP)"/>
    <property type="match status" value="1"/>
</dbReference>
<evidence type="ECO:0000256" key="3">
    <source>
        <dbReference type="ARBA" id="ARBA00022448"/>
    </source>
</evidence>
<reference evidence="9 10" key="1">
    <citation type="submission" date="2018-03" db="EMBL/GenBank/DDBJ databases">
        <title>Adhaeribacter sp. HMF7605 Genome sequencing and assembly.</title>
        <authorList>
            <person name="Kang H."/>
            <person name="Kang J."/>
            <person name="Cha I."/>
            <person name="Kim H."/>
            <person name="Joh K."/>
        </authorList>
    </citation>
    <scope>NUCLEOTIDE SEQUENCE [LARGE SCALE GENOMIC DNA]</scope>
    <source>
        <strain evidence="9 10">HMF7605</strain>
    </source>
</reference>
<keyword evidence="7" id="KW-0998">Cell outer membrane</keyword>
<sequence>MRRFLVFLPFMLFIPLFSFGQKQYTLDDCYRIALENNTTIKRAQNDINTNALDRKTAQYSILPSLAYSVNHDFSYGKNIDPVTNVFVRDRFSGGSTGLSLNLELFSGFRRLNTIKQSAYSLQAANYAKKRIELELLSNITQSYSRLLLDKEQAAIGRNNMQTTTKTLVIIKEKIKTGRLTKYEHYTFNARLNSEKADLITVQNDSLAALQELKQFLNFSYKDELIIASIDTTLLKDIFNTPINATEFIETILKTHPAIKEAQMNEQVARLGVKVAKSSLLPSLSAGAGIASNYNSNETITDGSTMPLNKQLNNNLGQNIGINLDVPLFSKKEFVNSVKKEKINVSNAQLATKEAENTVISNTLQLINEFNSAKQKYKATLAAWQQNNLSYNLYAEKYKLGQISSVELLTARDILNASAATYLQSKLELFFRYQLLLLLKTY</sequence>
<evidence type="ECO:0008006" key="11">
    <source>
        <dbReference type="Google" id="ProtNLM"/>
    </source>
</evidence>
<dbReference type="OrthoDB" id="9811587at2"/>
<evidence type="ECO:0000313" key="10">
    <source>
        <dbReference type="Proteomes" id="UP000240357"/>
    </source>
</evidence>
<dbReference type="AlphaFoldDB" id="A0A2T2YL50"/>